<dbReference type="CDD" id="cd12119">
    <property type="entry name" value="ttLC_FACS_AlkK_like"/>
    <property type="match status" value="1"/>
</dbReference>
<dbReference type="Gene3D" id="3.40.50.12780">
    <property type="entry name" value="N-terminal domain of ligase-like"/>
    <property type="match status" value="1"/>
</dbReference>
<gene>
    <name evidence="7" type="ORF">HNQ57_000533</name>
</gene>
<sequence length="546" mass="60214">MAKINVGLMQEVSLTIPTLLEHAAKNHATTEIVARLQDTSIFRYTYEDLANRSRQATNALRRLGVEYGDVVGTLAWNHHWHMECFYSIPGIGAVCHTVNPRLFEDQIVYIINHAQDKVLMVDQDFVALAENISDKIPTVQQFIILGKKGCVESPTRLGDVLYYDDIIAAESDQIDWPNIDERTASGLCYTSGTTGNPKGVLYSHRSTVLHSMAIAQPDNLSLSALDCVMPAAPLYHAQSWGLPYAACMVGSKFVLPGRHLDGKHLLELIRNEKVTTGCGVPTIWTLVLGYAESNQLDLASLKSLLIGGTALPTNIRNRLREKGVSAVQIWGMTETSPLGTIGRATREVAAMSEQSRDAQLLKQGRLPWGVEMKIVLDDGSIAPHDGISTGDIWVKGPWIAKGYLHGDGGDLLDSNGFFPTGDVGHIDEYGYMKITDRSKDVIKSGGEWISSIDIEDVASNHPAVNMAAVVASYSEKWDERPLLFLTLKQGATLDKKAMLDHLAGKMASWWIPDDVIIITEMPMTATGKIRKLSLREEYWNYFHPSA</sequence>
<dbReference type="RefSeq" id="WP_184461060.1">
    <property type="nucleotide sequence ID" value="NZ_JACHHW010000001.1"/>
</dbReference>
<dbReference type="InterPro" id="IPR042099">
    <property type="entry name" value="ANL_N_sf"/>
</dbReference>
<dbReference type="Pfam" id="PF13193">
    <property type="entry name" value="AMP-binding_C"/>
    <property type="match status" value="1"/>
</dbReference>
<evidence type="ECO:0000259" key="6">
    <source>
        <dbReference type="Pfam" id="PF13193"/>
    </source>
</evidence>
<evidence type="ECO:0000256" key="4">
    <source>
        <dbReference type="ARBA" id="ARBA00023098"/>
    </source>
</evidence>
<evidence type="ECO:0000313" key="7">
    <source>
        <dbReference type="EMBL" id="MBB5186274.1"/>
    </source>
</evidence>
<dbReference type="GO" id="GO:0016874">
    <property type="term" value="F:ligase activity"/>
    <property type="evidence" value="ECO:0007669"/>
    <property type="project" value="UniProtKB-KW"/>
</dbReference>
<dbReference type="Proteomes" id="UP000536640">
    <property type="component" value="Unassembled WGS sequence"/>
</dbReference>
<dbReference type="InterPro" id="IPR025110">
    <property type="entry name" value="AMP-bd_C"/>
</dbReference>
<dbReference type="SUPFAM" id="SSF56801">
    <property type="entry name" value="Acetyl-CoA synthetase-like"/>
    <property type="match status" value="1"/>
</dbReference>
<evidence type="ECO:0000256" key="1">
    <source>
        <dbReference type="ARBA" id="ARBA00006432"/>
    </source>
</evidence>
<dbReference type="NCBIfam" id="NF004837">
    <property type="entry name" value="PRK06187.1"/>
    <property type="match status" value="1"/>
</dbReference>
<comment type="caution">
    <text evidence="7">The sequence shown here is derived from an EMBL/GenBank/DDBJ whole genome shotgun (WGS) entry which is preliminary data.</text>
</comment>
<name>A0A840R131_9GAMM</name>
<keyword evidence="8" id="KW-1185">Reference proteome</keyword>
<keyword evidence="2 7" id="KW-0436">Ligase</keyword>
<keyword evidence="3" id="KW-0276">Fatty acid metabolism</keyword>
<feature type="domain" description="AMP-dependent synthetase/ligase" evidence="5">
    <location>
        <begin position="21"/>
        <end position="404"/>
    </location>
</feature>
<dbReference type="PROSITE" id="PS00455">
    <property type="entry name" value="AMP_BINDING"/>
    <property type="match status" value="1"/>
</dbReference>
<dbReference type="InterPro" id="IPR020845">
    <property type="entry name" value="AMP-binding_CS"/>
</dbReference>
<evidence type="ECO:0000256" key="3">
    <source>
        <dbReference type="ARBA" id="ARBA00022832"/>
    </source>
</evidence>
<dbReference type="GO" id="GO:0006631">
    <property type="term" value="P:fatty acid metabolic process"/>
    <property type="evidence" value="ECO:0007669"/>
    <property type="project" value="UniProtKB-KW"/>
</dbReference>
<feature type="domain" description="AMP-binding enzyme C-terminal" evidence="6">
    <location>
        <begin position="454"/>
        <end position="528"/>
    </location>
</feature>
<organism evidence="7 8">
    <name type="scientific">Zhongshania antarctica</name>
    <dbReference type="NCBI Taxonomy" id="641702"/>
    <lineage>
        <taxon>Bacteria</taxon>
        <taxon>Pseudomonadati</taxon>
        <taxon>Pseudomonadota</taxon>
        <taxon>Gammaproteobacteria</taxon>
        <taxon>Cellvibrionales</taxon>
        <taxon>Spongiibacteraceae</taxon>
        <taxon>Zhongshania</taxon>
    </lineage>
</organism>
<dbReference type="InterPro" id="IPR045851">
    <property type="entry name" value="AMP-bd_C_sf"/>
</dbReference>
<dbReference type="PANTHER" id="PTHR43859">
    <property type="entry name" value="ACYL-ACTIVATING ENZYME"/>
    <property type="match status" value="1"/>
</dbReference>
<comment type="similarity">
    <text evidence="1">Belongs to the ATP-dependent AMP-binding enzyme family.</text>
</comment>
<dbReference type="PANTHER" id="PTHR43859:SF4">
    <property type="entry name" value="BUTANOATE--COA LIGASE AAE1-RELATED"/>
    <property type="match status" value="1"/>
</dbReference>
<dbReference type="InterPro" id="IPR000873">
    <property type="entry name" value="AMP-dep_synth/lig_dom"/>
</dbReference>
<dbReference type="EC" id="6.2.1.-" evidence="7"/>
<dbReference type="AlphaFoldDB" id="A0A840R131"/>
<evidence type="ECO:0000259" key="5">
    <source>
        <dbReference type="Pfam" id="PF00501"/>
    </source>
</evidence>
<evidence type="ECO:0000256" key="2">
    <source>
        <dbReference type="ARBA" id="ARBA00022598"/>
    </source>
</evidence>
<keyword evidence="4" id="KW-0443">Lipid metabolism</keyword>
<reference evidence="7 8" key="1">
    <citation type="submission" date="2020-08" db="EMBL/GenBank/DDBJ databases">
        <title>Genomic Encyclopedia of Type Strains, Phase IV (KMG-IV): sequencing the most valuable type-strain genomes for metagenomic binning, comparative biology and taxonomic classification.</title>
        <authorList>
            <person name="Goeker M."/>
        </authorList>
    </citation>
    <scope>NUCLEOTIDE SEQUENCE [LARGE SCALE GENOMIC DNA]</scope>
    <source>
        <strain evidence="7 8">DSM 25701</strain>
    </source>
</reference>
<dbReference type="Pfam" id="PF00501">
    <property type="entry name" value="AMP-binding"/>
    <property type="match status" value="1"/>
</dbReference>
<proteinExistence type="inferred from homology"/>
<dbReference type="EMBL" id="JACHHW010000001">
    <property type="protein sequence ID" value="MBB5186274.1"/>
    <property type="molecule type" value="Genomic_DNA"/>
</dbReference>
<evidence type="ECO:0000313" key="8">
    <source>
        <dbReference type="Proteomes" id="UP000536640"/>
    </source>
</evidence>
<protein>
    <submittedName>
        <fullName evidence="7">Fatty-acyl-CoA synthase</fullName>
        <ecNumber evidence="7">6.2.1.-</ecNumber>
    </submittedName>
</protein>
<dbReference type="Gene3D" id="3.30.300.30">
    <property type="match status" value="1"/>
</dbReference>
<accession>A0A840R131</accession>